<dbReference type="PRINTS" id="PR01399">
    <property type="entry name" value="ENTSNTHTASED"/>
</dbReference>
<dbReference type="SUPFAM" id="SSF56214">
    <property type="entry name" value="4'-phosphopantetheinyl transferase"/>
    <property type="match status" value="1"/>
</dbReference>
<dbReference type="GO" id="GO:0016740">
    <property type="term" value="F:transferase activity"/>
    <property type="evidence" value="ECO:0007669"/>
    <property type="project" value="UniProtKB-KW"/>
</dbReference>
<feature type="domain" description="4'-phosphopantetheinyl transferase N-terminal" evidence="13">
    <location>
        <begin position="54"/>
        <end position="117"/>
    </location>
</feature>
<sequence>MSLGESLPQGLGPWHVDWPWPAPLAGVIWRGIALDRHAFDGGAWEAVPVTPPESVHQAAPKRQLEYLGGRLAARAALAMLTGTPAVPGIAPSRAPLWPAGIVGSITHSGRLAAGVVACAERWQGLGVDAEAILPVARAERLSRQILTPGEQALMDALPRDVRGVFATRVFSLKESLFKALFPLTGVRFYFQDAHLVADAHDPLDATTLELDRTLSPDWSAGRRLTGQVGQVDACLVSLIAVPAATG</sequence>
<comment type="pathway">
    <text evidence="2">Siderophore biosynthesis; enterobactin biosynthesis.</text>
</comment>
<name>A0ABS7WZB9_9GAMM</name>
<dbReference type="PANTHER" id="PTHR38096">
    <property type="entry name" value="ENTEROBACTIN SYNTHASE COMPONENT D"/>
    <property type="match status" value="1"/>
</dbReference>
<comment type="similarity">
    <text evidence="3">Belongs to the P-Pant transferase superfamily. EntD family.</text>
</comment>
<evidence type="ECO:0000256" key="6">
    <source>
        <dbReference type="ARBA" id="ARBA00022679"/>
    </source>
</evidence>
<evidence type="ECO:0000259" key="13">
    <source>
        <dbReference type="Pfam" id="PF17837"/>
    </source>
</evidence>
<comment type="subunit">
    <text evidence="4">EntB, EntD, EntE, and EntF form a multienzyme complex called enterobactin synthase.</text>
</comment>
<dbReference type="Gene3D" id="3.90.470.20">
    <property type="entry name" value="4'-phosphopantetheinyl transferase domain"/>
    <property type="match status" value="1"/>
</dbReference>
<comment type="function">
    <text evidence="1">Involved in the biosynthesis of the siderophore enterobactin (enterochelin), which is a macrocyclic trimeric lactone of N-(2,3-dihydroxybenzoyl)-serine. The serine trilactone serves as a scaffolding for the three catechol functionalities that provide hexadentate coordination for the tightly ligated iron(2+) atoms. Plays an essential role in the assembly of the enterobactin by catalyzing the transfer of the 4'-phosphopantetheine (Ppant) moiety from coenzyme A to the apo-domains of both EntB (ArCP domain) and EntF (PCP domain) to yield their holo-forms which make them competent for the activation of 2,3-dihydroxybenzoate (DHB) and L-serine, respectively.</text>
</comment>
<dbReference type="EMBL" id="JAGXFD010000001">
    <property type="protein sequence ID" value="MBZ9567509.1"/>
    <property type="molecule type" value="Genomic_DNA"/>
</dbReference>
<organism evidence="14 15">
    <name type="scientific">Modicisalibacter tunisiensis</name>
    <dbReference type="NCBI Taxonomy" id="390637"/>
    <lineage>
        <taxon>Bacteria</taxon>
        <taxon>Pseudomonadati</taxon>
        <taxon>Pseudomonadota</taxon>
        <taxon>Gammaproteobacteria</taxon>
        <taxon>Oceanospirillales</taxon>
        <taxon>Halomonadaceae</taxon>
        <taxon>Modicisalibacter</taxon>
    </lineage>
</organism>
<evidence type="ECO:0000256" key="5">
    <source>
        <dbReference type="ARBA" id="ARBA00019087"/>
    </source>
</evidence>
<evidence type="ECO:0000256" key="1">
    <source>
        <dbReference type="ARBA" id="ARBA00003937"/>
    </source>
</evidence>
<accession>A0ABS7WZB9</accession>
<gene>
    <name evidence="14" type="ORF">KGQ91_07415</name>
</gene>
<dbReference type="InterPro" id="IPR003542">
    <property type="entry name" value="Enbac_synth_compD-like"/>
</dbReference>
<comment type="catalytic activity">
    <reaction evidence="10">
        <text>apo-[aryl-carrier protein] + CoA = holo-[aryl-carrier protein] + adenosine 3',5'-bisphosphate + H(+)</text>
        <dbReference type="Rhea" id="RHEA:48404"/>
        <dbReference type="Rhea" id="RHEA-COMP:15903"/>
        <dbReference type="Rhea" id="RHEA-COMP:17557"/>
        <dbReference type="ChEBI" id="CHEBI:15378"/>
        <dbReference type="ChEBI" id="CHEBI:29999"/>
        <dbReference type="ChEBI" id="CHEBI:57287"/>
        <dbReference type="ChEBI" id="CHEBI:58343"/>
        <dbReference type="ChEBI" id="CHEBI:64479"/>
    </reaction>
</comment>
<keyword evidence="6 14" id="KW-0808">Transferase</keyword>
<comment type="catalytic activity">
    <reaction evidence="11">
        <text>apo-[peptidyl-carrier protein] + CoA = holo-[peptidyl-carrier protein] + adenosine 3',5'-bisphosphate + H(+)</text>
        <dbReference type="Rhea" id="RHEA:46228"/>
        <dbReference type="Rhea" id="RHEA-COMP:11479"/>
        <dbReference type="Rhea" id="RHEA-COMP:11480"/>
        <dbReference type="ChEBI" id="CHEBI:15378"/>
        <dbReference type="ChEBI" id="CHEBI:29999"/>
        <dbReference type="ChEBI" id="CHEBI:57287"/>
        <dbReference type="ChEBI" id="CHEBI:58343"/>
        <dbReference type="ChEBI" id="CHEBI:64479"/>
    </reaction>
</comment>
<keyword evidence="7" id="KW-0259">Enterobactin biosynthesis</keyword>
<dbReference type="InterPro" id="IPR037143">
    <property type="entry name" value="4-PPantetheinyl_Trfase_dom_sf"/>
</dbReference>
<dbReference type="Pfam" id="PF17837">
    <property type="entry name" value="4PPT_N"/>
    <property type="match status" value="1"/>
</dbReference>
<dbReference type="InterPro" id="IPR008278">
    <property type="entry name" value="4-PPantetheinyl_Trfase_dom"/>
</dbReference>
<protein>
    <recommendedName>
        <fullName evidence="5">Enterobactin synthase component D</fullName>
    </recommendedName>
    <alternativeName>
        <fullName evidence="8">4'-phosphopantetheinyl transferase EntD</fullName>
    </alternativeName>
    <alternativeName>
        <fullName evidence="9">Enterochelin synthase D</fullName>
    </alternativeName>
</protein>
<dbReference type="Pfam" id="PF01648">
    <property type="entry name" value="ACPS"/>
    <property type="match status" value="1"/>
</dbReference>
<evidence type="ECO:0000256" key="7">
    <source>
        <dbReference type="ARBA" id="ARBA00023191"/>
    </source>
</evidence>
<keyword evidence="15" id="KW-1185">Reference proteome</keyword>
<evidence type="ECO:0000259" key="12">
    <source>
        <dbReference type="Pfam" id="PF01648"/>
    </source>
</evidence>
<dbReference type="InterPro" id="IPR041354">
    <property type="entry name" value="4PPT_N"/>
</dbReference>
<evidence type="ECO:0000256" key="2">
    <source>
        <dbReference type="ARBA" id="ARBA00004993"/>
    </source>
</evidence>
<reference evidence="14 15" key="1">
    <citation type="submission" date="2021-05" db="EMBL/GenBank/DDBJ databases">
        <title>Petroleum and Energy Research Collection (APPE): ex situ preservation of microbial diversity associated with the oil industry and exploitation of its biotechnological potential.</title>
        <authorList>
            <person name="Paixao C.T.M."/>
            <person name="Gomes M.B."/>
            <person name="Oliveira V.M."/>
        </authorList>
    </citation>
    <scope>NUCLEOTIDE SEQUENCE [LARGE SCALE GENOMIC DNA]</scope>
    <source>
        <strain evidence="14 15">LIT2</strain>
    </source>
</reference>
<evidence type="ECO:0000256" key="3">
    <source>
        <dbReference type="ARBA" id="ARBA00008342"/>
    </source>
</evidence>
<comment type="caution">
    <text evidence="14">The sequence shown here is derived from an EMBL/GenBank/DDBJ whole genome shotgun (WGS) entry which is preliminary data.</text>
</comment>
<evidence type="ECO:0000256" key="11">
    <source>
        <dbReference type="ARBA" id="ARBA00049191"/>
    </source>
</evidence>
<evidence type="ECO:0000313" key="15">
    <source>
        <dbReference type="Proteomes" id="UP001319883"/>
    </source>
</evidence>
<dbReference type="Proteomes" id="UP001319883">
    <property type="component" value="Unassembled WGS sequence"/>
</dbReference>
<evidence type="ECO:0000256" key="9">
    <source>
        <dbReference type="ARBA" id="ARBA00031996"/>
    </source>
</evidence>
<evidence type="ECO:0000313" key="14">
    <source>
        <dbReference type="EMBL" id="MBZ9567509.1"/>
    </source>
</evidence>
<proteinExistence type="inferred from homology"/>
<evidence type="ECO:0000256" key="4">
    <source>
        <dbReference type="ARBA" id="ARBA00011503"/>
    </source>
</evidence>
<feature type="domain" description="4'-phosphopantetheinyl transferase" evidence="12">
    <location>
        <begin position="124"/>
        <end position="218"/>
    </location>
</feature>
<evidence type="ECO:0000256" key="8">
    <source>
        <dbReference type="ARBA" id="ARBA00029894"/>
    </source>
</evidence>
<dbReference type="PANTHER" id="PTHR38096:SF1">
    <property type="entry name" value="ENTEROBACTIN SYNTHASE COMPONENT D"/>
    <property type="match status" value="1"/>
</dbReference>
<evidence type="ECO:0000256" key="10">
    <source>
        <dbReference type="ARBA" id="ARBA00049176"/>
    </source>
</evidence>
<dbReference type="RefSeq" id="WP_224415658.1">
    <property type="nucleotide sequence ID" value="NZ_JAGXFC010000001.1"/>
</dbReference>